<accession>A0A0G3MCF9</accession>
<gene>
    <name evidence="1" type="ORF">OK18_05060</name>
</gene>
<dbReference type="AlphaFoldDB" id="A0A0G3MCF9"/>
<dbReference type="PATRIC" id="fig|1324352.5.peg.1077"/>
<dbReference type="RefSeq" id="WP_053329295.1">
    <property type="nucleotide sequence ID" value="NZ_CP009928.1"/>
</dbReference>
<reference evidence="1 2" key="1">
    <citation type="submission" date="2014-11" db="EMBL/GenBank/DDBJ databases">
        <authorList>
            <person name="Park G.-S."/>
            <person name="Hong S.-J."/>
            <person name="Jung B.K."/>
            <person name="Khan A.R."/>
            <person name="Kwak Y."/>
            <person name="Shin J.-H."/>
        </authorList>
    </citation>
    <scope>NUCLEOTIDE SEQUENCE [LARGE SCALE GENOMIC DNA]</scope>
    <source>
        <strain evidence="1 2">DSM 27622</strain>
    </source>
</reference>
<protein>
    <submittedName>
        <fullName evidence="1">Protein tyrosine phosphatase</fullName>
    </submittedName>
</protein>
<evidence type="ECO:0000313" key="1">
    <source>
        <dbReference type="EMBL" id="AKK74792.1"/>
    </source>
</evidence>
<proteinExistence type="predicted"/>
<dbReference type="KEGG" id="cgn:OK18_05060"/>
<dbReference type="InterPro" id="IPR036196">
    <property type="entry name" value="Ptyr_pPase_sf"/>
</dbReference>
<evidence type="ECO:0000313" key="2">
    <source>
        <dbReference type="Proteomes" id="UP000035213"/>
    </source>
</evidence>
<dbReference type="Proteomes" id="UP000035213">
    <property type="component" value="Chromosome"/>
</dbReference>
<dbReference type="OrthoDB" id="9793058at2"/>
<dbReference type="Gene3D" id="3.40.50.2300">
    <property type="match status" value="1"/>
</dbReference>
<organism evidence="1 2">
    <name type="scientific">Chryseobacterium gallinarum</name>
    <dbReference type="NCBI Taxonomy" id="1324352"/>
    <lineage>
        <taxon>Bacteria</taxon>
        <taxon>Pseudomonadati</taxon>
        <taxon>Bacteroidota</taxon>
        <taxon>Flavobacteriia</taxon>
        <taxon>Flavobacteriales</taxon>
        <taxon>Weeksellaceae</taxon>
        <taxon>Chryseobacterium group</taxon>
        <taxon>Chryseobacterium</taxon>
    </lineage>
</organism>
<dbReference type="PANTHER" id="PTHR43428">
    <property type="entry name" value="ARSENATE REDUCTASE"/>
    <property type="match status" value="1"/>
</dbReference>
<dbReference type="PANTHER" id="PTHR43428:SF1">
    <property type="entry name" value="ARSENATE REDUCTASE"/>
    <property type="match status" value="1"/>
</dbReference>
<dbReference type="STRING" id="1324352.OK18_05060"/>
<sequence>MYSKLLKTIELLKNQEINEDRKATLAPLVDFIQKRLEEQKEITINFICTHNSRRSHLSQVWAQVASAYYDIPNVTCYSGGTEETAMFPKVAETLQEQGLFISKISGTDNPVYAIKYDEDRHPIIGFSKRYDSSFNPTYGFVAIMTCSQADGGCPFIAGADKRIPITFEDPKMSDNTSEQTKVYNERSLQIGAEMFYVFSQIKK</sequence>
<dbReference type="SUPFAM" id="SSF52788">
    <property type="entry name" value="Phosphotyrosine protein phosphatases I"/>
    <property type="match status" value="1"/>
</dbReference>
<name>A0A0G3MCF9_CHRGL</name>
<dbReference type="EMBL" id="CP009928">
    <property type="protein sequence ID" value="AKK74792.1"/>
    <property type="molecule type" value="Genomic_DNA"/>
</dbReference>